<dbReference type="GO" id="GO:0071713">
    <property type="term" value="F:para-aminobenzoyl-glutamate hydrolase activity"/>
    <property type="evidence" value="ECO:0007669"/>
    <property type="project" value="TreeGrafter"/>
</dbReference>
<dbReference type="PANTHER" id="PTHR30575">
    <property type="entry name" value="PEPTIDASE M20"/>
    <property type="match status" value="1"/>
</dbReference>
<dbReference type="EMBL" id="VSSQ01006497">
    <property type="protein sequence ID" value="MPM32899.1"/>
    <property type="molecule type" value="Genomic_DNA"/>
</dbReference>
<gene>
    <name evidence="2" type="primary">abgB_12</name>
    <name evidence="2" type="ORF">SDC9_79466</name>
</gene>
<dbReference type="Pfam" id="PF07687">
    <property type="entry name" value="M20_dimer"/>
    <property type="match status" value="1"/>
</dbReference>
<dbReference type="Gene3D" id="3.30.70.360">
    <property type="match status" value="1"/>
</dbReference>
<protein>
    <submittedName>
        <fullName evidence="2">p-aminobenzoyl-glutamate hydrolase subunit B</fullName>
        <ecNumber evidence="2">3.5.1.-</ecNumber>
    </submittedName>
</protein>
<evidence type="ECO:0000259" key="1">
    <source>
        <dbReference type="Pfam" id="PF07687"/>
    </source>
</evidence>
<dbReference type="PANTHER" id="PTHR30575:SF0">
    <property type="entry name" value="XAA-ARG DIPEPTIDASE"/>
    <property type="match status" value="1"/>
</dbReference>
<dbReference type="AlphaFoldDB" id="A0A644YX65"/>
<dbReference type="InterPro" id="IPR017144">
    <property type="entry name" value="Xaa-Arg_dipeptidase"/>
</dbReference>
<dbReference type="InterPro" id="IPR011650">
    <property type="entry name" value="Peptidase_M20_dimer"/>
</dbReference>
<accession>A0A644YX65</accession>
<dbReference type="EC" id="3.5.1.-" evidence="2"/>
<dbReference type="GO" id="GO:0046657">
    <property type="term" value="P:folic acid catabolic process"/>
    <property type="evidence" value="ECO:0007669"/>
    <property type="project" value="TreeGrafter"/>
</dbReference>
<dbReference type="Gene3D" id="3.40.630.10">
    <property type="entry name" value="Zn peptidases"/>
    <property type="match status" value="1"/>
</dbReference>
<dbReference type="SUPFAM" id="SSF53187">
    <property type="entry name" value="Zn-dependent exopeptidases"/>
    <property type="match status" value="1"/>
</dbReference>
<dbReference type="NCBIfam" id="TIGR01891">
    <property type="entry name" value="amidohydrolases"/>
    <property type="match status" value="1"/>
</dbReference>
<dbReference type="SUPFAM" id="SSF55031">
    <property type="entry name" value="Bacterial exopeptidase dimerisation domain"/>
    <property type="match status" value="1"/>
</dbReference>
<name>A0A644YX65_9ZZZZ</name>
<dbReference type="InterPro" id="IPR002933">
    <property type="entry name" value="Peptidase_M20"/>
</dbReference>
<dbReference type="GO" id="GO:0016805">
    <property type="term" value="F:dipeptidase activity"/>
    <property type="evidence" value="ECO:0007669"/>
    <property type="project" value="InterPro"/>
</dbReference>
<organism evidence="2">
    <name type="scientific">bioreactor metagenome</name>
    <dbReference type="NCBI Taxonomy" id="1076179"/>
    <lineage>
        <taxon>unclassified sequences</taxon>
        <taxon>metagenomes</taxon>
        <taxon>ecological metagenomes</taxon>
    </lineage>
</organism>
<dbReference type="Pfam" id="PF01546">
    <property type="entry name" value="Peptidase_M20"/>
    <property type="match status" value="1"/>
</dbReference>
<proteinExistence type="predicted"/>
<dbReference type="PIRSF" id="PIRSF037226">
    <property type="entry name" value="Amidohydrolase_ACY1L2_prd"/>
    <property type="match status" value="1"/>
</dbReference>
<dbReference type="InterPro" id="IPR052030">
    <property type="entry name" value="Peptidase_M20/M20A_hydrolases"/>
</dbReference>
<keyword evidence="2" id="KW-0378">Hydrolase</keyword>
<reference evidence="2" key="1">
    <citation type="submission" date="2019-08" db="EMBL/GenBank/DDBJ databases">
        <authorList>
            <person name="Kucharzyk K."/>
            <person name="Murdoch R.W."/>
            <person name="Higgins S."/>
            <person name="Loffler F."/>
        </authorList>
    </citation>
    <scope>NUCLEOTIDE SEQUENCE</scope>
</reference>
<dbReference type="FunFam" id="3.30.70.360:FF:000004">
    <property type="entry name" value="Peptidase M20 domain-containing protein 2"/>
    <property type="match status" value="1"/>
</dbReference>
<dbReference type="InterPro" id="IPR017439">
    <property type="entry name" value="Amidohydrolase"/>
</dbReference>
<comment type="caution">
    <text evidence="2">The sequence shown here is derived from an EMBL/GenBank/DDBJ whole genome shotgun (WGS) entry which is preliminary data.</text>
</comment>
<evidence type="ECO:0000313" key="2">
    <source>
        <dbReference type="EMBL" id="MPM32899.1"/>
    </source>
</evidence>
<dbReference type="InterPro" id="IPR036264">
    <property type="entry name" value="Bact_exopeptidase_dim_dom"/>
</dbReference>
<sequence>MNKLYQRLIQQVEVDRETLIQVNDQIYQNPELGNQEFFASELLTQHLREAGFFVEMPYRDLKTGFRATLDTGREGPSIAVMGEYDALPDIGHGCGHNMIGCIALGAARALAKESQHLRGKIIMLGTPAEETNGGKVVYAATGVFDDIDAAMIVHPGSKNALGSTSLAIDALEFVFHGRTCHASGNPEDGINALDGAILTFNNINALRQHVTSDVRIHGVITEGGKAPNVTPDLAVARFYVRAKKRTYLNEVVEKVKNCARAAALATGCTVDISNFEFSNDNMKPNVEMTRVWEAHLKELGVTEFKPLDLQAAGGSTDCGNVSQKVPAIHPSICITNGQEVSGHSRDFASATVTNAGHEALLLAAKGVAMTVADLLMNEDLLHRVKEEFSKNN</sequence>
<dbReference type="CDD" id="cd03887">
    <property type="entry name" value="M20_Acy1L2"/>
    <property type="match status" value="1"/>
</dbReference>
<feature type="domain" description="Peptidase M20 dimerisation" evidence="1">
    <location>
        <begin position="172"/>
        <end position="263"/>
    </location>
</feature>
<dbReference type="GO" id="GO:0005737">
    <property type="term" value="C:cytoplasm"/>
    <property type="evidence" value="ECO:0007669"/>
    <property type="project" value="TreeGrafter"/>
</dbReference>